<name>A0ABS4I5V6_9BACL</name>
<proteinExistence type="predicted"/>
<sequence>MKGNYRALFHQTELHFYQKYKIEDHSSLSLAQKAILAKIAPCRSLSRKVAAQF</sequence>
<dbReference type="EMBL" id="JAGGKV010000020">
    <property type="protein sequence ID" value="MBP1966297.1"/>
    <property type="molecule type" value="Genomic_DNA"/>
</dbReference>
<evidence type="ECO:0000313" key="1">
    <source>
        <dbReference type="EMBL" id="MBP1966297.1"/>
    </source>
</evidence>
<evidence type="ECO:0000313" key="2">
    <source>
        <dbReference type="Proteomes" id="UP001519344"/>
    </source>
</evidence>
<organism evidence="1 2">
    <name type="scientific">Paenibacillus aceris</name>
    <dbReference type="NCBI Taxonomy" id="869555"/>
    <lineage>
        <taxon>Bacteria</taxon>
        <taxon>Bacillati</taxon>
        <taxon>Bacillota</taxon>
        <taxon>Bacilli</taxon>
        <taxon>Bacillales</taxon>
        <taxon>Paenibacillaceae</taxon>
        <taxon>Paenibacillus</taxon>
    </lineage>
</organism>
<dbReference type="Proteomes" id="UP001519344">
    <property type="component" value="Unassembled WGS sequence"/>
</dbReference>
<keyword evidence="2" id="KW-1185">Reference proteome</keyword>
<accession>A0ABS4I5V6</accession>
<protein>
    <submittedName>
        <fullName evidence="1">Uncharacterized protein</fullName>
    </submittedName>
</protein>
<reference evidence="1 2" key="1">
    <citation type="submission" date="2021-03" db="EMBL/GenBank/DDBJ databases">
        <title>Genomic Encyclopedia of Type Strains, Phase IV (KMG-IV): sequencing the most valuable type-strain genomes for metagenomic binning, comparative biology and taxonomic classification.</title>
        <authorList>
            <person name="Goeker M."/>
        </authorList>
    </citation>
    <scope>NUCLEOTIDE SEQUENCE [LARGE SCALE GENOMIC DNA]</scope>
    <source>
        <strain evidence="1 2">DSM 24950</strain>
    </source>
</reference>
<gene>
    <name evidence="1" type="ORF">J2Z65_005556</name>
</gene>
<comment type="caution">
    <text evidence="1">The sequence shown here is derived from an EMBL/GenBank/DDBJ whole genome shotgun (WGS) entry which is preliminary data.</text>
</comment>